<accession>A0A2A9M6U7</accession>
<feature type="compositionally biased region" description="Basic residues" evidence="1">
    <location>
        <begin position="53"/>
        <end position="67"/>
    </location>
</feature>
<feature type="region of interest" description="Disordered" evidence="1">
    <location>
        <begin position="1221"/>
        <end position="1361"/>
    </location>
</feature>
<gene>
    <name evidence="2" type="ORF">BESB_015270</name>
</gene>
<dbReference type="Proteomes" id="UP000224006">
    <property type="component" value="Chromosome IX"/>
</dbReference>
<reference evidence="2 3" key="1">
    <citation type="submission" date="2017-09" db="EMBL/GenBank/DDBJ databases">
        <title>Genome sequencing of Besnoitia besnoiti strain Bb-Ger1.</title>
        <authorList>
            <person name="Schares G."/>
            <person name="Venepally P."/>
            <person name="Lorenzi H.A."/>
        </authorList>
    </citation>
    <scope>NUCLEOTIDE SEQUENCE [LARGE SCALE GENOMIC DNA]</scope>
    <source>
        <strain evidence="2 3">Bb-Ger1</strain>
    </source>
</reference>
<proteinExistence type="predicted"/>
<dbReference type="EMBL" id="NWUJ01000010">
    <property type="protein sequence ID" value="PFH32914.1"/>
    <property type="molecule type" value="Genomic_DNA"/>
</dbReference>
<feature type="compositionally biased region" description="Basic and acidic residues" evidence="1">
    <location>
        <begin position="355"/>
        <end position="364"/>
    </location>
</feature>
<evidence type="ECO:0000313" key="3">
    <source>
        <dbReference type="Proteomes" id="UP000224006"/>
    </source>
</evidence>
<feature type="compositionally biased region" description="Low complexity" evidence="1">
    <location>
        <begin position="1334"/>
        <end position="1354"/>
    </location>
</feature>
<feature type="region of interest" description="Disordered" evidence="1">
    <location>
        <begin position="1066"/>
        <end position="1109"/>
    </location>
</feature>
<name>A0A2A9M6U7_BESBE</name>
<feature type="region of interest" description="Disordered" evidence="1">
    <location>
        <begin position="824"/>
        <end position="859"/>
    </location>
</feature>
<comment type="caution">
    <text evidence="2">The sequence shown here is derived from an EMBL/GenBank/DDBJ whole genome shotgun (WGS) entry which is preliminary data.</text>
</comment>
<evidence type="ECO:0000256" key="1">
    <source>
        <dbReference type="SAM" id="MobiDB-lite"/>
    </source>
</evidence>
<evidence type="ECO:0000313" key="2">
    <source>
        <dbReference type="EMBL" id="PFH32914.1"/>
    </source>
</evidence>
<feature type="region of interest" description="Disordered" evidence="1">
    <location>
        <begin position="214"/>
        <end position="661"/>
    </location>
</feature>
<dbReference type="KEGG" id="bbes:BESB_015270"/>
<protein>
    <recommendedName>
        <fullName evidence="4">WLM domain-containing protein</fullName>
    </recommendedName>
</protein>
<dbReference type="VEuPathDB" id="ToxoDB:BESB_015270"/>
<dbReference type="RefSeq" id="XP_029216923.1">
    <property type="nucleotide sequence ID" value="XM_029360256.1"/>
</dbReference>
<feature type="compositionally biased region" description="Basic and acidic residues" evidence="1">
    <location>
        <begin position="555"/>
        <end position="564"/>
    </location>
</feature>
<keyword evidence="3" id="KW-1185">Reference proteome</keyword>
<feature type="compositionally biased region" description="Basic and acidic residues" evidence="1">
    <location>
        <begin position="1307"/>
        <end position="1317"/>
    </location>
</feature>
<feature type="compositionally biased region" description="Low complexity" evidence="1">
    <location>
        <begin position="1083"/>
        <end position="1103"/>
    </location>
</feature>
<feature type="region of interest" description="Disordered" evidence="1">
    <location>
        <begin position="1"/>
        <end position="77"/>
    </location>
</feature>
<dbReference type="OrthoDB" id="447842at2759"/>
<dbReference type="GeneID" id="40306588"/>
<feature type="compositionally biased region" description="Basic and acidic residues" evidence="1">
    <location>
        <begin position="442"/>
        <end position="476"/>
    </location>
</feature>
<sequence>MNAPLRVSTWGQPRDAEALNTEKSGATKASGGSRPLRTSASLAASRRAGSRPGKSRGSLKKRARRSVRLSGKSSGAAASSCSRLDEFQRFSFATAVAYTPPAPAICPILAEPAQAYAEKPAGLAWRLGRRPQQRPRLKSDAAFTFGALCESPFTASSFSSASSSREDLPETGSSASCFSSVSSTSGASSCTLSIPSRVSSAAPLLAAWHRWAPSTPLSMSSSSGDGNARKKKGAGSRRAASGNRRGGEAAQSGRKHADGDTAAAISKAPSREGACGAKDAETEKKNAQQAHREETAGRQRGDRESEPSTASAATSFGGQSRSRGLRKPGSSRLRGTTSAPRAERRRSSAPMEETEGGREFEAPAKSRSAGGLDPTVASNAGIGRPRRRGSSTTRPLRGRRSQSLASNLEPRRDRRASRPAGGGRNEAAEGETGEGDAGNGKVQREARDRGAGTCRVAEEPRAGEFAEADQREKEATGARGEQSAEGVPTERQHGTATECRVATAAEKPRETSRRDVRRLKNAADEAKSPEAAGGSTGGRRKGQEAEVLWTQPEPRALKKTDKSQIEALRVRRASSIHSAASASARASPPSSAASSATAAASSPSTASGTSLACSAIASSSSLSPLTPPPLFEAGASASPRRPRGEPRKQARRSVSALARSWRGGDEAEGSACVRALWEMPAADEALRSLPHKSTLSPSRKLSRAFFWPPSPGRPSSSLPSSISAPVCSGTPSSAARVRSALAAAAFAVSPAAAETARYRRASVGCLSARAPVGCPSPASRLAKPRPRSASRASFRLPPFSLFKDGEGADARFPESLLTDAERRLLSHSHVPREGASRRLGEDGDDGESSTEQPRRGRTARRLAQLDESLYFTFKHTKVDGMLVPLANRQRVLEALHVLHTLYGSALCRRFGLRYSFLAEHHPLEKKAGITIKKPIQASNTARIQTRGTAAELRSLAMIRIRLRKKENPNELISRPTQLAVFFHELAHLRHMNHGREFARFLRDIFSYAASRGFVHEGMVNELPSPWRWEREVFVKAGAVSDETLDELFENSKALDAEATLACCRDAQPPAASDSPPRSPPRPLTASPRSSVSPPAVAAAPESPQARSAAPAFLTEAPEAPLAASAVSKVSAVSAVSDSRDSVPASPPSGCSPSQAAAGALAASRGGLRGVSASSRSLARGEAAACEESARCEECSDERVAGARAAEGDDACRSTSLQAKAGACVAAPQKARGIVVPPLREDATQPQESAPASPAGAGGRHTAERALRKAALAALHAEMTERKSGKRDEPRDSRGGLGGPSPGSPRSPKAERRERENEPVGARPRQCASLAPSTAASLCSSSPLRSPSSASERSSPPSPAST</sequence>
<feature type="compositionally biased region" description="Low complexity" evidence="1">
    <location>
        <begin position="573"/>
        <end position="624"/>
    </location>
</feature>
<organism evidence="2 3">
    <name type="scientific">Besnoitia besnoiti</name>
    <name type="common">Apicomplexan protozoan</name>
    <dbReference type="NCBI Taxonomy" id="94643"/>
    <lineage>
        <taxon>Eukaryota</taxon>
        <taxon>Sar</taxon>
        <taxon>Alveolata</taxon>
        <taxon>Apicomplexa</taxon>
        <taxon>Conoidasida</taxon>
        <taxon>Coccidia</taxon>
        <taxon>Eucoccidiorida</taxon>
        <taxon>Eimeriorina</taxon>
        <taxon>Sarcocystidae</taxon>
        <taxon>Besnoitia</taxon>
    </lineage>
</organism>
<evidence type="ECO:0008006" key="4">
    <source>
        <dbReference type="Google" id="ProtNLM"/>
    </source>
</evidence>
<feature type="compositionally biased region" description="Basic and acidic residues" evidence="1">
    <location>
        <begin position="278"/>
        <end position="306"/>
    </location>
</feature>
<feature type="compositionally biased region" description="Basic and acidic residues" evidence="1">
    <location>
        <begin position="824"/>
        <end position="841"/>
    </location>
</feature>
<feature type="compositionally biased region" description="Low complexity" evidence="1">
    <location>
        <begin position="33"/>
        <end position="52"/>
    </location>
</feature>
<feature type="compositionally biased region" description="Basic and acidic residues" evidence="1">
    <location>
        <begin position="1277"/>
        <end position="1293"/>
    </location>
</feature>